<sequence length="143" mass="16034">MSPSMPSPLASQHSSGTPYTIANYENCDKFSARHKHFLTALSAETEPISYSQVHKYALNIISEVGPLGAQPASVPLEQNHRLALSTSSVLEDPECYRRLVGQLIYLCFTRSDLSYSVHVLSQFMTTPHEEHWEASLRVVEKEI</sequence>
<dbReference type="OrthoDB" id="1688190at2759"/>
<dbReference type="AlphaFoldDB" id="A0A834SX91"/>
<keyword evidence="2" id="KW-1185">Reference proteome</keyword>
<accession>A0A834SX91</accession>
<evidence type="ECO:0000313" key="1">
    <source>
        <dbReference type="EMBL" id="KAF7812273.1"/>
    </source>
</evidence>
<reference evidence="1" key="1">
    <citation type="submission" date="2020-09" db="EMBL/GenBank/DDBJ databases">
        <title>Genome-Enabled Discovery of Anthraquinone Biosynthesis in Senna tora.</title>
        <authorList>
            <person name="Kang S.-H."/>
            <person name="Pandey R.P."/>
            <person name="Lee C.-M."/>
            <person name="Sim J.-S."/>
            <person name="Jeong J.-T."/>
            <person name="Choi B.-S."/>
            <person name="Jung M."/>
            <person name="Ginzburg D."/>
            <person name="Zhao K."/>
            <person name="Won S.Y."/>
            <person name="Oh T.-J."/>
            <person name="Yu Y."/>
            <person name="Kim N.-H."/>
            <person name="Lee O.R."/>
            <person name="Lee T.-H."/>
            <person name="Bashyal P."/>
            <person name="Kim T.-S."/>
            <person name="Lee W.-H."/>
            <person name="Kawkins C."/>
            <person name="Kim C.-K."/>
            <person name="Kim J.S."/>
            <person name="Ahn B.O."/>
            <person name="Rhee S.Y."/>
            <person name="Sohng J.K."/>
        </authorList>
    </citation>
    <scope>NUCLEOTIDE SEQUENCE</scope>
    <source>
        <tissue evidence="1">Leaf</tissue>
    </source>
</reference>
<dbReference type="PANTHER" id="PTHR11439">
    <property type="entry name" value="GAG-POL-RELATED RETROTRANSPOSON"/>
    <property type="match status" value="1"/>
</dbReference>
<gene>
    <name evidence="1" type="ORF">G2W53_033249</name>
</gene>
<evidence type="ECO:0000313" key="2">
    <source>
        <dbReference type="Proteomes" id="UP000634136"/>
    </source>
</evidence>
<organism evidence="1 2">
    <name type="scientific">Senna tora</name>
    <dbReference type="NCBI Taxonomy" id="362788"/>
    <lineage>
        <taxon>Eukaryota</taxon>
        <taxon>Viridiplantae</taxon>
        <taxon>Streptophyta</taxon>
        <taxon>Embryophyta</taxon>
        <taxon>Tracheophyta</taxon>
        <taxon>Spermatophyta</taxon>
        <taxon>Magnoliopsida</taxon>
        <taxon>eudicotyledons</taxon>
        <taxon>Gunneridae</taxon>
        <taxon>Pentapetalae</taxon>
        <taxon>rosids</taxon>
        <taxon>fabids</taxon>
        <taxon>Fabales</taxon>
        <taxon>Fabaceae</taxon>
        <taxon>Caesalpinioideae</taxon>
        <taxon>Cassia clade</taxon>
        <taxon>Senna</taxon>
    </lineage>
</organism>
<comment type="caution">
    <text evidence="1">The sequence shown here is derived from an EMBL/GenBank/DDBJ whole genome shotgun (WGS) entry which is preliminary data.</text>
</comment>
<proteinExistence type="predicted"/>
<protein>
    <submittedName>
        <fullName evidence="1">Retrovirus-related Pol polyprotein from transposon TNT 1-94</fullName>
    </submittedName>
</protein>
<name>A0A834SX91_9FABA</name>
<dbReference type="EMBL" id="JAAIUW010000010">
    <property type="protein sequence ID" value="KAF7812273.1"/>
    <property type="molecule type" value="Genomic_DNA"/>
</dbReference>
<dbReference type="PANTHER" id="PTHR11439:SF462">
    <property type="match status" value="1"/>
</dbReference>
<dbReference type="Proteomes" id="UP000634136">
    <property type="component" value="Unassembled WGS sequence"/>
</dbReference>